<dbReference type="InterPro" id="IPR027417">
    <property type="entry name" value="P-loop_NTPase"/>
</dbReference>
<proteinExistence type="predicted"/>
<dbReference type="RefSeq" id="WP_210060864.1">
    <property type="nucleotide sequence ID" value="NZ_JAGGLJ010000009.1"/>
</dbReference>
<organism evidence="2 3">
    <name type="scientific">Peptoniphilus stercorisuis</name>
    <dbReference type="NCBI Taxonomy" id="1436965"/>
    <lineage>
        <taxon>Bacteria</taxon>
        <taxon>Bacillati</taxon>
        <taxon>Bacillota</taxon>
        <taxon>Tissierellia</taxon>
        <taxon>Tissierellales</taxon>
        <taxon>Peptoniphilaceae</taxon>
        <taxon>Peptoniphilus</taxon>
    </lineage>
</organism>
<keyword evidence="3" id="KW-1185">Reference proteome</keyword>
<sequence length="700" mass="81831">MKDNSQNRTNIPTIEEMKEKYKIDLRIDAIEKNNLENINAQNGKGAFFNKFRKSNIEENLIKNDFKENTYYKKYKEYVNKELKTKEEQILNLENLIEYEKFFLKWERKVNYKSNNYNGYGSTSSTRYHVDYIEKLEEELDNVLKNSEEAWQFYYKRQLLDDIEKQQKHKLVDVEYVLNAKKKVAESLNQGVPVYIVGHLGSGKTQLATEAAISFTVQNKIQSELEIQMEEWFLENQNADEKMAIEKFRELNAQRKNHYKNILEEGSGEEIEKLQPLFISGSHNITYEDMFIEKTLTLGHSFSKGSFSDYLDLIIDDFYIWMNEHKEKLEKMTEEEQLNLKIQIWKSFSDLLVAKNSAFGTEIKKVEKEILIAVTEGRTVIIDELNTIAMQNLIALNDILQRKAGSRAYITGVGPVLIKEGFGLIGTGNLSTQRVNYEGTNELNPAFKSRFMTIEYNYVNQNLIGALSEQENPEENELFRIIISRLTDKYGNIHLPGGIDTLEELFRFAKLCKVTQDVFMGKLKESGLDENSQVEDLELREAVLSIRNILNVLDNWNLGEEKDLSKALWDSFISTITYADDQNYILSQSVRFGFFKKSDGWNIVTKSEGDSTTTYEEIREYPYKYIRKNIETFSYFDLIKLLFGNEPKNTEISEELKQILKDNIEENLKINIDKYQELDEKLSHLEHSIDLLEYLEDFGEN</sequence>
<protein>
    <submittedName>
        <fullName evidence="2">MoxR-like ATPase</fullName>
    </submittedName>
</protein>
<accession>A0ABS4KCQ5</accession>
<keyword evidence="1" id="KW-0175">Coiled coil</keyword>
<evidence type="ECO:0000313" key="2">
    <source>
        <dbReference type="EMBL" id="MBP2025572.1"/>
    </source>
</evidence>
<dbReference type="EMBL" id="JAGGLJ010000009">
    <property type="protein sequence ID" value="MBP2025572.1"/>
    <property type="molecule type" value="Genomic_DNA"/>
</dbReference>
<reference evidence="2 3" key="1">
    <citation type="submission" date="2021-03" db="EMBL/GenBank/DDBJ databases">
        <title>Genomic Encyclopedia of Type Strains, Phase IV (KMG-IV): sequencing the most valuable type-strain genomes for metagenomic binning, comparative biology and taxonomic classification.</title>
        <authorList>
            <person name="Goeker M."/>
        </authorList>
    </citation>
    <scope>NUCLEOTIDE SEQUENCE [LARGE SCALE GENOMIC DNA]</scope>
    <source>
        <strain evidence="2 3">DSM 27563</strain>
    </source>
</reference>
<dbReference type="Gene3D" id="3.40.50.300">
    <property type="entry name" value="P-loop containing nucleotide triphosphate hydrolases"/>
    <property type="match status" value="1"/>
</dbReference>
<comment type="caution">
    <text evidence="2">The sequence shown here is derived from an EMBL/GenBank/DDBJ whole genome shotgun (WGS) entry which is preliminary data.</text>
</comment>
<dbReference type="SUPFAM" id="SSF52540">
    <property type="entry name" value="P-loop containing nucleoside triphosphate hydrolases"/>
    <property type="match status" value="1"/>
</dbReference>
<evidence type="ECO:0000313" key="3">
    <source>
        <dbReference type="Proteomes" id="UP001519306"/>
    </source>
</evidence>
<feature type="coiled-coil region" evidence="1">
    <location>
        <begin position="221"/>
        <end position="253"/>
    </location>
</feature>
<evidence type="ECO:0000256" key="1">
    <source>
        <dbReference type="SAM" id="Coils"/>
    </source>
</evidence>
<gene>
    <name evidence="2" type="ORF">J2Z71_001115</name>
</gene>
<name>A0ABS4KCQ5_9FIRM</name>
<dbReference type="Proteomes" id="UP001519306">
    <property type="component" value="Unassembled WGS sequence"/>
</dbReference>